<organism evidence="4">
    <name type="scientific">Thelazia callipaeda</name>
    <name type="common">Oriental eyeworm</name>
    <name type="synonym">Parasitic nematode</name>
    <dbReference type="NCBI Taxonomy" id="103827"/>
    <lineage>
        <taxon>Eukaryota</taxon>
        <taxon>Metazoa</taxon>
        <taxon>Ecdysozoa</taxon>
        <taxon>Nematoda</taxon>
        <taxon>Chromadorea</taxon>
        <taxon>Rhabditida</taxon>
        <taxon>Spirurina</taxon>
        <taxon>Spiruromorpha</taxon>
        <taxon>Thelazioidea</taxon>
        <taxon>Thelaziidae</taxon>
        <taxon>Thelazia</taxon>
    </lineage>
</organism>
<dbReference type="AlphaFoldDB" id="A0A0N5CXD8"/>
<feature type="chain" id="PRO_5043126440" evidence="1">
    <location>
        <begin position="19"/>
        <end position="187"/>
    </location>
</feature>
<dbReference type="OrthoDB" id="5847119at2759"/>
<evidence type="ECO:0000313" key="2">
    <source>
        <dbReference type="EMBL" id="VDN02249.1"/>
    </source>
</evidence>
<feature type="signal peptide" evidence="1">
    <location>
        <begin position="1"/>
        <end position="18"/>
    </location>
</feature>
<reference evidence="2 3" key="2">
    <citation type="submission" date="2018-11" db="EMBL/GenBank/DDBJ databases">
        <authorList>
            <consortium name="Pathogen Informatics"/>
        </authorList>
    </citation>
    <scope>NUCLEOTIDE SEQUENCE [LARGE SCALE GENOMIC DNA]</scope>
</reference>
<evidence type="ECO:0000313" key="3">
    <source>
        <dbReference type="Proteomes" id="UP000276776"/>
    </source>
</evidence>
<dbReference type="EMBL" id="UYYF01004317">
    <property type="protein sequence ID" value="VDN02249.1"/>
    <property type="molecule type" value="Genomic_DNA"/>
</dbReference>
<gene>
    <name evidence="2" type="ORF">TCLT_LOCUS5048</name>
</gene>
<accession>A0A0N5CXD8</accession>
<name>A0A0N5CXD8_THECL</name>
<dbReference type="Proteomes" id="UP000276776">
    <property type="component" value="Unassembled WGS sequence"/>
</dbReference>
<evidence type="ECO:0000313" key="4">
    <source>
        <dbReference type="WBParaSite" id="TCLT_0000505901-mRNA-1"/>
    </source>
</evidence>
<keyword evidence="3" id="KW-1185">Reference proteome</keyword>
<keyword evidence="1" id="KW-0732">Signal</keyword>
<sequence>MNIILLLVLVNIYWNVFASAEIEFTLIPSEIICPFCIALIENLQQTAKDNPSYKKVLCESLSGTDEKNLNSCMQSLNEVTIEKLKNSYAEDICKMQKLCSNQPINVTLTNESGKPNFTTIPQVTKTEMDRAKKRIILKNIEKALTGELENPNGKNMTIHLDVEFQSPVVNEQSSTTSEQTFTQKYSP</sequence>
<reference evidence="4" key="1">
    <citation type="submission" date="2017-02" db="UniProtKB">
        <authorList>
            <consortium name="WormBaseParasite"/>
        </authorList>
    </citation>
    <scope>IDENTIFICATION</scope>
</reference>
<dbReference type="WBParaSite" id="TCLT_0000505901-mRNA-1">
    <property type="protein sequence ID" value="TCLT_0000505901-mRNA-1"/>
    <property type="gene ID" value="TCLT_0000505901"/>
</dbReference>
<proteinExistence type="predicted"/>
<protein>
    <submittedName>
        <fullName evidence="4">Saposin B-type domain-containing protein</fullName>
    </submittedName>
</protein>
<dbReference type="OMA" id="KVILMAN"/>
<evidence type="ECO:0000256" key="1">
    <source>
        <dbReference type="SAM" id="SignalP"/>
    </source>
</evidence>